<evidence type="ECO:0000256" key="2">
    <source>
        <dbReference type="ARBA" id="ARBA00023315"/>
    </source>
</evidence>
<proteinExistence type="predicted"/>
<dbReference type="PANTHER" id="PTHR43800">
    <property type="entry name" value="PEPTIDYL-LYSINE N-ACETYLTRANSFERASE YJAB"/>
    <property type="match status" value="1"/>
</dbReference>
<protein>
    <submittedName>
        <fullName evidence="4">GNAT family N-acetyltransferase</fullName>
        <ecNumber evidence="4">2.3.1.-</ecNumber>
    </submittedName>
</protein>
<dbReference type="EC" id="2.3.1.-" evidence="4"/>
<feature type="domain" description="N-acetyltransferase" evidence="3">
    <location>
        <begin position="18"/>
        <end position="150"/>
    </location>
</feature>
<dbReference type="Pfam" id="PF13508">
    <property type="entry name" value="Acetyltransf_7"/>
    <property type="match status" value="1"/>
</dbReference>
<dbReference type="PANTHER" id="PTHR43800:SF1">
    <property type="entry name" value="PEPTIDYL-LYSINE N-ACETYLTRANSFERASE YJAB"/>
    <property type="match status" value="1"/>
</dbReference>
<sequence length="151" mass="17543">MPSSSFKIKKYHSKYKDQIILVWEKSVLATHHFLSRADFIEIKALLVTYDFEILAMFCLIDDEKVIGFIGIYQHKIEMLFLDPEYTGKGLGRQLIEFAITKLGVTLVDVNEQNTNAKIFYEKAGFEVYEKTEKDDFGKNYPLLRMKLTGSK</sequence>
<evidence type="ECO:0000313" key="4">
    <source>
        <dbReference type="EMBL" id="MFN0292379.1"/>
    </source>
</evidence>
<evidence type="ECO:0000256" key="1">
    <source>
        <dbReference type="ARBA" id="ARBA00022679"/>
    </source>
</evidence>
<gene>
    <name evidence="4" type="ORF">E5L68_013315</name>
</gene>
<dbReference type="Gene3D" id="3.40.630.30">
    <property type="match status" value="1"/>
</dbReference>
<reference evidence="4 5" key="1">
    <citation type="submission" date="2024-12" db="EMBL/GenBank/DDBJ databases">
        <authorList>
            <person name="Hu S."/>
        </authorList>
    </citation>
    <scope>NUCLEOTIDE SEQUENCE [LARGE SCALE GENOMIC DNA]</scope>
    <source>
        <strain evidence="4 5">P-25</strain>
    </source>
</reference>
<evidence type="ECO:0000259" key="3">
    <source>
        <dbReference type="PROSITE" id="PS51186"/>
    </source>
</evidence>
<name>A0ABW9JL41_9SPHI</name>
<keyword evidence="5" id="KW-1185">Reference proteome</keyword>
<dbReference type="RefSeq" id="WP_138728427.1">
    <property type="nucleotide sequence ID" value="NZ_SRMP02000023.1"/>
</dbReference>
<accession>A0ABW9JL41</accession>
<dbReference type="InterPro" id="IPR000182">
    <property type="entry name" value="GNAT_dom"/>
</dbReference>
<dbReference type="GO" id="GO:0016746">
    <property type="term" value="F:acyltransferase activity"/>
    <property type="evidence" value="ECO:0007669"/>
    <property type="project" value="UniProtKB-KW"/>
</dbReference>
<dbReference type="SUPFAM" id="SSF55729">
    <property type="entry name" value="Acyl-CoA N-acyltransferases (Nat)"/>
    <property type="match status" value="1"/>
</dbReference>
<keyword evidence="1 4" id="KW-0808">Transferase</keyword>
<dbReference type="EMBL" id="SRMP02000023">
    <property type="protein sequence ID" value="MFN0292379.1"/>
    <property type="molecule type" value="Genomic_DNA"/>
</dbReference>
<comment type="caution">
    <text evidence="4">The sequence shown here is derived from an EMBL/GenBank/DDBJ whole genome shotgun (WGS) entry which is preliminary data.</text>
</comment>
<keyword evidence="2 4" id="KW-0012">Acyltransferase</keyword>
<dbReference type="PROSITE" id="PS51186">
    <property type="entry name" value="GNAT"/>
    <property type="match status" value="1"/>
</dbReference>
<dbReference type="InterPro" id="IPR016181">
    <property type="entry name" value="Acyl_CoA_acyltransferase"/>
</dbReference>
<dbReference type="Proteomes" id="UP001517367">
    <property type="component" value="Unassembled WGS sequence"/>
</dbReference>
<organism evidence="4 5">
    <name type="scientific">Pedobacter helvus</name>
    <dbReference type="NCBI Taxonomy" id="2563444"/>
    <lineage>
        <taxon>Bacteria</taxon>
        <taxon>Pseudomonadati</taxon>
        <taxon>Bacteroidota</taxon>
        <taxon>Sphingobacteriia</taxon>
        <taxon>Sphingobacteriales</taxon>
        <taxon>Sphingobacteriaceae</taxon>
        <taxon>Pedobacter</taxon>
    </lineage>
</organism>
<dbReference type="CDD" id="cd04301">
    <property type="entry name" value="NAT_SF"/>
    <property type="match status" value="1"/>
</dbReference>
<evidence type="ECO:0000313" key="5">
    <source>
        <dbReference type="Proteomes" id="UP001517367"/>
    </source>
</evidence>